<feature type="domain" description="RRM" evidence="3">
    <location>
        <begin position="217"/>
        <end position="294"/>
    </location>
</feature>
<dbReference type="PROSITE" id="PS50102">
    <property type="entry name" value="RRM"/>
    <property type="match status" value="1"/>
</dbReference>
<feature type="region of interest" description="Disordered" evidence="2">
    <location>
        <begin position="352"/>
        <end position="375"/>
    </location>
</feature>
<keyword evidence="1" id="KW-0694">RNA-binding</keyword>
<dbReference type="STRING" id="35608.A0A2U1Q2E9"/>
<keyword evidence="5" id="KW-1185">Reference proteome</keyword>
<proteinExistence type="predicted"/>
<dbReference type="PANTHER" id="PTHR10788">
    <property type="entry name" value="TREHALOSE-6-PHOSPHATE SYNTHASE"/>
    <property type="match status" value="1"/>
</dbReference>
<dbReference type="Proteomes" id="UP000245207">
    <property type="component" value="Unassembled WGS sequence"/>
</dbReference>
<dbReference type="InterPro" id="IPR035979">
    <property type="entry name" value="RBD_domain_sf"/>
</dbReference>
<dbReference type="GO" id="GO:0003723">
    <property type="term" value="F:RNA binding"/>
    <property type="evidence" value="ECO:0007669"/>
    <property type="project" value="UniProtKB-UniRule"/>
</dbReference>
<protein>
    <recommendedName>
        <fullName evidence="3">RRM domain-containing protein</fullName>
    </recommendedName>
</protein>
<evidence type="ECO:0000313" key="5">
    <source>
        <dbReference type="Proteomes" id="UP000245207"/>
    </source>
</evidence>
<accession>A0A2U1Q2E9</accession>
<dbReference type="GO" id="GO:0005829">
    <property type="term" value="C:cytosol"/>
    <property type="evidence" value="ECO:0007669"/>
    <property type="project" value="TreeGrafter"/>
</dbReference>
<dbReference type="GO" id="GO:0005992">
    <property type="term" value="P:trehalose biosynthetic process"/>
    <property type="evidence" value="ECO:0007669"/>
    <property type="project" value="InterPro"/>
</dbReference>
<gene>
    <name evidence="4" type="ORF">CTI12_AA082190</name>
</gene>
<dbReference type="PANTHER" id="PTHR10788:SF106">
    <property type="entry name" value="BCDNA.GH08860"/>
    <property type="match status" value="1"/>
</dbReference>
<dbReference type="InterPro" id="IPR000504">
    <property type="entry name" value="RRM_dom"/>
</dbReference>
<sequence>MGGEVKVLSDRVDAISRDLDRVKVKHLEHQDDNIATETRKLKRSDGKVSFPREKPGVEDGEKRNLVKLISKTCVAEFILPDSGLRRFRNLAFRLKNKMRVTGAGVMREMVAEVMKLKVEGSGVLNMKQMDEYSRTPRSTFELHETSLVWNFKHADIKFGRLQANDMLQHLWTRPISNASMEVTQGGQSVEVQRKERKQYNGKTLGSGYTGGKSNSSISFMFHNFPDSWGMGNLWMIFKKYGMVFDMFMVQKRLRNGHKYGFVRFKNIEDMELLHQRLRRIQIGNEYLRVYVAYDRRDKTTNYTNGGQWNTKDNGKFRSTKEFNHNRNQSNMFGQNRNFGMRDDRRYNEVLSGSKQHVKKEGKRADEKEYDSEDKAHNNGTRVIEVGDDGTECDLLGRNIVDEVKEIEYLEKLSQICEEEVCFNVEVKYMGGLEVIIVFETLKTATNILEDLDHGLRRWIHKL</sequence>
<dbReference type="EMBL" id="PKPP01000484">
    <property type="protein sequence ID" value="PWA92190.1"/>
    <property type="molecule type" value="Genomic_DNA"/>
</dbReference>
<dbReference type="Pfam" id="PF02358">
    <property type="entry name" value="Trehalose_PPase"/>
    <property type="match status" value="1"/>
</dbReference>
<organism evidence="4 5">
    <name type="scientific">Artemisia annua</name>
    <name type="common">Sweet wormwood</name>
    <dbReference type="NCBI Taxonomy" id="35608"/>
    <lineage>
        <taxon>Eukaryota</taxon>
        <taxon>Viridiplantae</taxon>
        <taxon>Streptophyta</taxon>
        <taxon>Embryophyta</taxon>
        <taxon>Tracheophyta</taxon>
        <taxon>Spermatophyta</taxon>
        <taxon>Magnoliopsida</taxon>
        <taxon>eudicotyledons</taxon>
        <taxon>Gunneridae</taxon>
        <taxon>Pentapetalae</taxon>
        <taxon>asterids</taxon>
        <taxon>campanulids</taxon>
        <taxon>Asterales</taxon>
        <taxon>Asteraceae</taxon>
        <taxon>Asteroideae</taxon>
        <taxon>Anthemideae</taxon>
        <taxon>Artemisiinae</taxon>
        <taxon>Artemisia</taxon>
    </lineage>
</organism>
<evidence type="ECO:0000313" key="4">
    <source>
        <dbReference type="EMBL" id="PWA92190.1"/>
    </source>
</evidence>
<dbReference type="InterPro" id="IPR001830">
    <property type="entry name" value="Glyco_trans_20"/>
</dbReference>
<evidence type="ECO:0000256" key="2">
    <source>
        <dbReference type="SAM" id="MobiDB-lite"/>
    </source>
</evidence>
<feature type="region of interest" description="Disordered" evidence="2">
    <location>
        <begin position="38"/>
        <end position="58"/>
    </location>
</feature>
<dbReference type="InterPro" id="IPR003337">
    <property type="entry name" value="Trehalose_PPase"/>
</dbReference>
<dbReference type="Pfam" id="PF00076">
    <property type="entry name" value="RRM_1"/>
    <property type="match status" value="1"/>
</dbReference>
<dbReference type="GO" id="GO:0003825">
    <property type="term" value="F:alpha,alpha-trehalose-phosphate synthase (UDP-forming) activity"/>
    <property type="evidence" value="ECO:0007669"/>
    <property type="project" value="TreeGrafter"/>
</dbReference>
<reference evidence="4 5" key="1">
    <citation type="journal article" date="2018" name="Mol. Plant">
        <title>The genome of Artemisia annua provides insight into the evolution of Asteraceae family and artemisinin biosynthesis.</title>
        <authorList>
            <person name="Shen Q."/>
            <person name="Zhang L."/>
            <person name="Liao Z."/>
            <person name="Wang S."/>
            <person name="Yan T."/>
            <person name="Shi P."/>
            <person name="Liu M."/>
            <person name="Fu X."/>
            <person name="Pan Q."/>
            <person name="Wang Y."/>
            <person name="Lv Z."/>
            <person name="Lu X."/>
            <person name="Zhang F."/>
            <person name="Jiang W."/>
            <person name="Ma Y."/>
            <person name="Chen M."/>
            <person name="Hao X."/>
            <person name="Li L."/>
            <person name="Tang Y."/>
            <person name="Lv G."/>
            <person name="Zhou Y."/>
            <person name="Sun X."/>
            <person name="Brodelius P.E."/>
            <person name="Rose J.K.C."/>
            <person name="Tang K."/>
        </authorList>
    </citation>
    <scope>NUCLEOTIDE SEQUENCE [LARGE SCALE GENOMIC DNA]</scope>
    <source>
        <strain evidence="5">cv. Huhao1</strain>
        <tissue evidence="4">Leaf</tissue>
    </source>
</reference>
<dbReference type="Gene3D" id="3.30.70.330">
    <property type="match status" value="1"/>
</dbReference>
<feature type="compositionally biased region" description="Basic and acidic residues" evidence="2">
    <location>
        <begin position="362"/>
        <end position="375"/>
    </location>
</feature>
<comment type="caution">
    <text evidence="4">The sequence shown here is derived from an EMBL/GenBank/DDBJ whole genome shotgun (WGS) entry which is preliminary data.</text>
</comment>
<evidence type="ECO:0000256" key="1">
    <source>
        <dbReference type="PROSITE-ProRule" id="PRU00176"/>
    </source>
</evidence>
<dbReference type="InterPro" id="IPR012677">
    <property type="entry name" value="Nucleotide-bd_a/b_plait_sf"/>
</dbReference>
<name>A0A2U1Q2E9_ARTAN</name>
<dbReference type="SUPFAM" id="SSF54928">
    <property type="entry name" value="RNA-binding domain, RBD"/>
    <property type="match status" value="1"/>
</dbReference>
<dbReference type="OrthoDB" id="755951at2759"/>
<dbReference type="AlphaFoldDB" id="A0A2U1Q2E9"/>
<dbReference type="GO" id="GO:0004805">
    <property type="term" value="F:trehalose-phosphatase activity"/>
    <property type="evidence" value="ECO:0007669"/>
    <property type="project" value="TreeGrafter"/>
</dbReference>
<dbReference type="CDD" id="cd00590">
    <property type="entry name" value="RRM_SF"/>
    <property type="match status" value="1"/>
</dbReference>
<evidence type="ECO:0000259" key="3">
    <source>
        <dbReference type="PROSITE" id="PS50102"/>
    </source>
</evidence>